<feature type="chain" id="PRO_5004788529" description="SusD/RagB family nutrient-binding outer membrane lipoprotein" evidence="1">
    <location>
        <begin position="21"/>
        <end position="486"/>
    </location>
</feature>
<evidence type="ECO:0008006" key="4">
    <source>
        <dbReference type="Google" id="ProtNLM"/>
    </source>
</evidence>
<dbReference type="eggNOG" id="COG4198">
    <property type="taxonomic scope" value="Bacteria"/>
</dbReference>
<evidence type="ECO:0000256" key="1">
    <source>
        <dbReference type="SAM" id="SignalP"/>
    </source>
</evidence>
<name>W0F1Y2_9BACT</name>
<reference evidence="2 3" key="1">
    <citation type="submission" date="2013-12" db="EMBL/GenBank/DDBJ databases">
        <authorList>
            <consortium name="DOE Joint Genome Institute"/>
            <person name="Eisen J."/>
            <person name="Huntemann M."/>
            <person name="Han J."/>
            <person name="Chen A."/>
            <person name="Kyrpides N."/>
            <person name="Mavromatis K."/>
            <person name="Markowitz V."/>
            <person name="Palaniappan K."/>
            <person name="Ivanova N."/>
            <person name="Schaumberg A."/>
            <person name="Pati A."/>
            <person name="Liolios K."/>
            <person name="Nordberg H.P."/>
            <person name="Cantor M.N."/>
            <person name="Hua S.X."/>
            <person name="Woyke T."/>
        </authorList>
    </citation>
    <scope>NUCLEOTIDE SEQUENCE [LARGE SCALE GENOMIC DNA]</scope>
    <source>
        <strain evidence="3">DSM 19437</strain>
    </source>
</reference>
<dbReference type="HOGENOM" id="CLU_025928_1_0_10"/>
<dbReference type="AlphaFoldDB" id="W0F1Y2"/>
<organism evidence="2 3">
    <name type="scientific">Niabella soli DSM 19437</name>
    <dbReference type="NCBI Taxonomy" id="929713"/>
    <lineage>
        <taxon>Bacteria</taxon>
        <taxon>Pseudomonadati</taxon>
        <taxon>Bacteroidota</taxon>
        <taxon>Chitinophagia</taxon>
        <taxon>Chitinophagales</taxon>
        <taxon>Chitinophagaceae</taxon>
        <taxon>Niabella</taxon>
    </lineage>
</organism>
<dbReference type="KEGG" id="nso:NIASO_10670"/>
<dbReference type="Pfam" id="PF12771">
    <property type="entry name" value="SusD-like_2"/>
    <property type="match status" value="1"/>
</dbReference>
<dbReference type="OrthoDB" id="725917at2"/>
<dbReference type="Gene3D" id="1.25.40.390">
    <property type="match status" value="1"/>
</dbReference>
<protein>
    <recommendedName>
        <fullName evidence="4">SusD/RagB family nutrient-binding outer membrane lipoprotein</fullName>
    </recommendedName>
</protein>
<evidence type="ECO:0000313" key="2">
    <source>
        <dbReference type="EMBL" id="AHF15489.1"/>
    </source>
</evidence>
<evidence type="ECO:0000313" key="3">
    <source>
        <dbReference type="Proteomes" id="UP000003586"/>
    </source>
</evidence>
<dbReference type="InterPro" id="IPR011990">
    <property type="entry name" value="TPR-like_helical_dom_sf"/>
</dbReference>
<keyword evidence="3" id="KW-1185">Reference proteome</keyword>
<sequence>MNKFFSITFILFLVCLISCTKDLTDLNKETKRAAAVPAGTLFSNATRNLADNLASASVNTNPLRFTVKHWAATTYQDEPRYDFVTRNINRTWWNALYKDVLADYNDATKIVTADMLLASPIKKNQLAILDIMQVYTWYVLVNTFGDVPYSEALDLEKHLVPSYDDATTIYTDLLKRLVADIGNLDPSAAAFSQTEDVVYGSKDPVEMKKAVGKWVKFANTLQFKMGMLLADVNAAVAKTNVEAADAKAFTSSVDNGLFVYLSASPNTNPLYADIILGKRGDYVAAKDFMDQLITLNDPRKSLYFKPNNGGQYAGGIVGSQNTLADMSTPSERLSAATAPLVFLDYTELEFLRAEAIERGFNVAGTAATHYENGIRASIAFWGGSDANATAYMLQPQVAYLTASGSWKQKIGFQKWIGLYNRPFDGWVEMRRLDQPVLTPPVSAISGFPNRYLYPSSEQLVNKENYTKAAAKIGGDKVETKLFWDKF</sequence>
<gene>
    <name evidence="2" type="ORF">NIASO_10670</name>
</gene>
<keyword evidence="1" id="KW-0732">Signal</keyword>
<feature type="signal peptide" evidence="1">
    <location>
        <begin position="1"/>
        <end position="20"/>
    </location>
</feature>
<dbReference type="EMBL" id="CP007035">
    <property type="protein sequence ID" value="AHF15489.1"/>
    <property type="molecule type" value="Genomic_DNA"/>
</dbReference>
<dbReference type="STRING" id="929713.NIASO_10670"/>
<dbReference type="SUPFAM" id="SSF48452">
    <property type="entry name" value="TPR-like"/>
    <property type="match status" value="1"/>
</dbReference>
<proteinExistence type="predicted"/>
<dbReference type="Proteomes" id="UP000003586">
    <property type="component" value="Chromosome"/>
</dbReference>
<dbReference type="InterPro" id="IPR041662">
    <property type="entry name" value="SusD-like_2"/>
</dbReference>
<accession>W0F1Y2</accession>